<dbReference type="EMBL" id="CP006939">
    <property type="protein sequence ID" value="AHC15051.1"/>
    <property type="molecule type" value="Genomic_DNA"/>
</dbReference>
<proteinExistence type="predicted"/>
<keyword evidence="7" id="KW-1185">Reference proteome</keyword>
<evidence type="ECO:0000256" key="1">
    <source>
        <dbReference type="ARBA" id="ARBA00004141"/>
    </source>
</evidence>
<evidence type="ECO:0000313" key="7">
    <source>
        <dbReference type="Proteomes" id="UP000018680"/>
    </source>
</evidence>
<evidence type="ECO:0000313" key="6">
    <source>
        <dbReference type="EMBL" id="AHC15051.1"/>
    </source>
</evidence>
<dbReference type="STRING" id="1307761.L21SP2_1668"/>
<dbReference type="HOGENOM" id="CLU_1073206_0_0_12"/>
<sequence>MAQNLSFHYQSGSSLLHNASASVKFIAYISLNLLFSAAGYSGMLINLAAMIIVSFLAGTRVLRVIKELRAFFWIFLISYISRAHLSDGIPVEIPFLQHSFIINWNKEGAYETLRLILHISNSIISTHILMSTTRLSQLQDGIYRIIRPLNAKFAWTISTMLRIMLGAIPRLLDAAKDSGRRIRLRGLQIKKHPLRYVKAMGLLMLQHMGNLSTSYTASLLLRAWKEDGPASLPAIRWLSLSNAVVCISAAVLGTGSVLL</sequence>
<accession>V5WIS6</accession>
<dbReference type="KEGG" id="slr:L21SP2_1668"/>
<organism evidence="6 7">
    <name type="scientific">Salinispira pacifica</name>
    <dbReference type="NCBI Taxonomy" id="1307761"/>
    <lineage>
        <taxon>Bacteria</taxon>
        <taxon>Pseudomonadati</taxon>
        <taxon>Spirochaetota</taxon>
        <taxon>Spirochaetia</taxon>
        <taxon>Spirochaetales</taxon>
        <taxon>Spirochaetaceae</taxon>
        <taxon>Salinispira</taxon>
    </lineage>
</organism>
<gene>
    <name evidence="6" type="ORF">L21SP2_1668</name>
</gene>
<evidence type="ECO:0000256" key="2">
    <source>
        <dbReference type="ARBA" id="ARBA00022692"/>
    </source>
</evidence>
<comment type="subcellular location">
    <subcellularLocation>
        <location evidence="1">Membrane</location>
        <topology evidence="1">Multi-pass membrane protein</topology>
    </subcellularLocation>
</comment>
<dbReference type="Proteomes" id="UP000018680">
    <property type="component" value="Chromosome"/>
</dbReference>
<dbReference type="GO" id="GO:0005886">
    <property type="term" value="C:plasma membrane"/>
    <property type="evidence" value="ECO:0007669"/>
    <property type="project" value="UniProtKB-ARBA"/>
</dbReference>
<keyword evidence="4 5" id="KW-0472">Membrane</keyword>
<keyword evidence="2 5" id="KW-0812">Transmembrane</keyword>
<evidence type="ECO:0000256" key="3">
    <source>
        <dbReference type="ARBA" id="ARBA00022989"/>
    </source>
</evidence>
<dbReference type="OrthoDB" id="8075495at2"/>
<keyword evidence="3 5" id="KW-1133">Transmembrane helix</keyword>
<evidence type="ECO:0000256" key="4">
    <source>
        <dbReference type="ARBA" id="ARBA00023136"/>
    </source>
</evidence>
<dbReference type="Pfam" id="PF02361">
    <property type="entry name" value="CbiQ"/>
    <property type="match status" value="1"/>
</dbReference>
<evidence type="ECO:0000256" key="5">
    <source>
        <dbReference type="SAM" id="Phobius"/>
    </source>
</evidence>
<reference evidence="6 7" key="1">
    <citation type="journal article" date="2015" name="Stand. Genomic Sci.">
        <title>Complete genome sequence and description of Salinispira pacifica gen. nov., sp. nov., a novel spirochaete isolated form a hypersaline microbial mat.</title>
        <authorList>
            <person name="Ben Hania W."/>
            <person name="Joseph M."/>
            <person name="Schumann P."/>
            <person name="Bunk B."/>
            <person name="Fiebig A."/>
            <person name="Sproer C."/>
            <person name="Klenk H.P."/>
            <person name="Fardeau M.L."/>
            <person name="Spring S."/>
        </authorList>
    </citation>
    <scope>NUCLEOTIDE SEQUENCE [LARGE SCALE GENOMIC DNA]</scope>
    <source>
        <strain evidence="6 7">L21-RPul-D2</strain>
    </source>
</reference>
<feature type="transmembrane region" description="Helical" evidence="5">
    <location>
        <begin position="25"/>
        <end position="56"/>
    </location>
</feature>
<protein>
    <submittedName>
        <fullName evidence="6">Uncharacterized protein</fullName>
    </submittedName>
</protein>
<dbReference type="RefSeq" id="WP_024267970.1">
    <property type="nucleotide sequence ID" value="NC_023035.1"/>
</dbReference>
<dbReference type="InterPro" id="IPR003339">
    <property type="entry name" value="ABC/ECF_trnsptr_transmembrane"/>
</dbReference>
<name>V5WIS6_9SPIO</name>
<dbReference type="AlphaFoldDB" id="V5WIS6"/>